<evidence type="ECO:0000313" key="5">
    <source>
        <dbReference type="EMBL" id="KNE98775.1"/>
    </source>
</evidence>
<comment type="similarity">
    <text evidence="3">Belongs to the metallo-dependent hydrolases superfamily. Urease alpha subunit family.</text>
</comment>
<name>A0A0L0VHL6_9BASI</name>
<dbReference type="GO" id="GO:0016151">
    <property type="term" value="F:nickel cation binding"/>
    <property type="evidence" value="ECO:0007669"/>
    <property type="project" value="InterPro"/>
</dbReference>
<dbReference type="AlphaFoldDB" id="A0A0L0VHL6"/>
<keyword evidence="6" id="KW-1185">Reference proteome</keyword>
<dbReference type="Gene3D" id="3.20.20.140">
    <property type="entry name" value="Metal-dependent hydrolases"/>
    <property type="match status" value="1"/>
</dbReference>
<gene>
    <name evidence="5" type="ORF">PSTG_07962</name>
</gene>
<sequence length="186" mass="21529">MVRHHLDKLIPEDIAFAESQIRAETVAAEDILRWIHKQWEGSEKSLVGREEQRPKMKDFKGFLTEEEKLRGDDNNCVKRCLSKHTINPLAQFSVTNPFVYSSAIAHGILHEAITTCQSRLCVMLSNGQHHYVKRSHLETLHHRACMNKTNSLFQRPNLPTDDQCEVIIRPEKEVSVCKRMLKSQED</sequence>
<evidence type="ECO:0000256" key="3">
    <source>
        <dbReference type="RuleBase" id="RU004158"/>
    </source>
</evidence>
<feature type="domain" description="Urease" evidence="4">
    <location>
        <begin position="1"/>
        <end position="32"/>
    </location>
</feature>
<dbReference type="PRINTS" id="PR01752">
    <property type="entry name" value="UREASE"/>
</dbReference>
<evidence type="ECO:0000259" key="4">
    <source>
        <dbReference type="PROSITE" id="PS51368"/>
    </source>
</evidence>
<dbReference type="InterPro" id="IPR032466">
    <property type="entry name" value="Metal_Hydrolase"/>
</dbReference>
<dbReference type="InterPro" id="IPR050069">
    <property type="entry name" value="Urease_subunit"/>
</dbReference>
<evidence type="ECO:0000256" key="2">
    <source>
        <dbReference type="PROSITE-ProRule" id="PRU00700"/>
    </source>
</evidence>
<accession>A0A0L0VHL6</accession>
<protein>
    <recommendedName>
        <fullName evidence="4">Urease domain-containing protein</fullName>
    </recommendedName>
</protein>
<evidence type="ECO:0000256" key="1">
    <source>
        <dbReference type="ARBA" id="ARBA00022801"/>
    </source>
</evidence>
<feature type="active site" description="Proton donor" evidence="2">
    <location>
        <position position="4"/>
    </location>
</feature>
<dbReference type="Proteomes" id="UP000054564">
    <property type="component" value="Unassembled WGS sequence"/>
</dbReference>
<comment type="caution">
    <text evidence="2">Lacks conserved residue(s) required for the propagation of feature annotation.</text>
</comment>
<evidence type="ECO:0000313" key="6">
    <source>
        <dbReference type="Proteomes" id="UP000054564"/>
    </source>
</evidence>
<proteinExistence type="inferred from homology"/>
<dbReference type="STRING" id="1165861.A0A0L0VHL6"/>
<organism evidence="5 6">
    <name type="scientific">Puccinia striiformis f. sp. tritici PST-78</name>
    <dbReference type="NCBI Taxonomy" id="1165861"/>
    <lineage>
        <taxon>Eukaryota</taxon>
        <taxon>Fungi</taxon>
        <taxon>Dikarya</taxon>
        <taxon>Basidiomycota</taxon>
        <taxon>Pucciniomycotina</taxon>
        <taxon>Pucciniomycetes</taxon>
        <taxon>Pucciniales</taxon>
        <taxon>Pucciniaceae</taxon>
        <taxon>Puccinia</taxon>
    </lineage>
</organism>
<reference evidence="6" key="1">
    <citation type="submission" date="2014-03" db="EMBL/GenBank/DDBJ databases">
        <title>The Genome Sequence of Puccinia striiformis f. sp. tritici PST-78.</title>
        <authorList>
            <consortium name="The Broad Institute Genome Sequencing Platform"/>
            <person name="Cuomo C."/>
            <person name="Hulbert S."/>
            <person name="Chen X."/>
            <person name="Walker B."/>
            <person name="Young S.K."/>
            <person name="Zeng Q."/>
            <person name="Gargeya S."/>
            <person name="Fitzgerald M."/>
            <person name="Haas B."/>
            <person name="Abouelleil A."/>
            <person name="Alvarado L."/>
            <person name="Arachchi H.M."/>
            <person name="Berlin A.M."/>
            <person name="Chapman S.B."/>
            <person name="Goldberg J."/>
            <person name="Griggs A."/>
            <person name="Gujja S."/>
            <person name="Hansen M."/>
            <person name="Howarth C."/>
            <person name="Imamovic A."/>
            <person name="Larimer J."/>
            <person name="McCowan C."/>
            <person name="Montmayeur A."/>
            <person name="Murphy C."/>
            <person name="Neiman D."/>
            <person name="Pearson M."/>
            <person name="Priest M."/>
            <person name="Roberts A."/>
            <person name="Saif S."/>
            <person name="Shea T."/>
            <person name="Sisk P."/>
            <person name="Sykes S."/>
            <person name="Wortman J."/>
            <person name="Nusbaum C."/>
            <person name="Birren B."/>
        </authorList>
    </citation>
    <scope>NUCLEOTIDE SEQUENCE [LARGE SCALE GENOMIC DNA]</scope>
    <source>
        <strain evidence="6">race PST-78</strain>
    </source>
</reference>
<dbReference type="GO" id="GO:0009039">
    <property type="term" value="F:urease activity"/>
    <property type="evidence" value="ECO:0007669"/>
    <property type="project" value="InterPro"/>
</dbReference>
<dbReference type="InterPro" id="IPR005848">
    <property type="entry name" value="Urease_asu"/>
</dbReference>
<comment type="caution">
    <text evidence="5">The sequence shown here is derived from an EMBL/GenBank/DDBJ whole genome shotgun (WGS) entry which is preliminary data.</text>
</comment>
<dbReference type="InterPro" id="IPR017951">
    <property type="entry name" value="Urease_asu_c"/>
</dbReference>
<dbReference type="PANTHER" id="PTHR33569">
    <property type="entry name" value="UREASE"/>
    <property type="match status" value="1"/>
</dbReference>
<dbReference type="EMBL" id="AJIL01000053">
    <property type="protein sequence ID" value="KNE98775.1"/>
    <property type="molecule type" value="Genomic_DNA"/>
</dbReference>
<dbReference type="PANTHER" id="PTHR33569:SF1">
    <property type="entry name" value="UREASE"/>
    <property type="match status" value="1"/>
</dbReference>
<keyword evidence="1 2" id="KW-0378">Hydrolase</keyword>
<dbReference type="PROSITE" id="PS51368">
    <property type="entry name" value="UREASE_3"/>
    <property type="match status" value="1"/>
</dbReference>
<dbReference type="SUPFAM" id="SSF51556">
    <property type="entry name" value="Metallo-dependent hydrolases"/>
    <property type="match status" value="1"/>
</dbReference>